<dbReference type="AlphaFoldDB" id="A0A1P8WK74"/>
<accession>A0A1P8WK74</accession>
<dbReference type="GO" id="GO:0004175">
    <property type="term" value="F:endopeptidase activity"/>
    <property type="evidence" value="ECO:0007669"/>
    <property type="project" value="UniProtKB-ARBA"/>
</dbReference>
<feature type="transmembrane region" description="Helical" evidence="1">
    <location>
        <begin position="418"/>
        <end position="436"/>
    </location>
</feature>
<gene>
    <name evidence="3" type="ORF">Fuma_04070</name>
</gene>
<dbReference type="NCBIfam" id="NF041647">
    <property type="entry name" value="ABC_perm_CPBP"/>
    <property type="match status" value="1"/>
</dbReference>
<feature type="transmembrane region" description="Helical" evidence="1">
    <location>
        <begin position="625"/>
        <end position="646"/>
    </location>
</feature>
<evidence type="ECO:0000259" key="2">
    <source>
        <dbReference type="Pfam" id="PF02517"/>
    </source>
</evidence>
<evidence type="ECO:0000313" key="4">
    <source>
        <dbReference type="Proteomes" id="UP000187735"/>
    </source>
</evidence>
<dbReference type="GO" id="GO:0005886">
    <property type="term" value="C:plasma membrane"/>
    <property type="evidence" value="ECO:0007669"/>
    <property type="project" value="UniProtKB-SubCell"/>
</dbReference>
<feature type="transmembrane region" description="Helical" evidence="1">
    <location>
        <begin position="263"/>
        <end position="285"/>
    </location>
</feature>
<name>A0A1P8WK74_9PLAN</name>
<feature type="transmembrane region" description="Helical" evidence="1">
    <location>
        <begin position="443"/>
        <end position="466"/>
    </location>
</feature>
<dbReference type="GO" id="GO:0080120">
    <property type="term" value="P:CAAX-box protein maturation"/>
    <property type="evidence" value="ECO:0007669"/>
    <property type="project" value="UniProtKB-ARBA"/>
</dbReference>
<dbReference type="PANTHER" id="PTHR43471:SF3">
    <property type="entry name" value="ABC TRANSPORTER PERMEASE PROTEIN NATB"/>
    <property type="match status" value="1"/>
</dbReference>
<dbReference type="RefSeq" id="WP_077025742.1">
    <property type="nucleotide sequence ID" value="NZ_CP017641.1"/>
</dbReference>
<feature type="transmembrane region" description="Helical" evidence="1">
    <location>
        <begin position="392"/>
        <end position="412"/>
    </location>
</feature>
<feature type="transmembrane region" description="Helical" evidence="1">
    <location>
        <begin position="357"/>
        <end position="380"/>
    </location>
</feature>
<feature type="transmembrane region" description="Helical" evidence="1">
    <location>
        <begin position="306"/>
        <end position="327"/>
    </location>
</feature>
<dbReference type="Pfam" id="PF02517">
    <property type="entry name" value="Rce1-like"/>
    <property type="match status" value="1"/>
</dbReference>
<protein>
    <submittedName>
        <fullName evidence="3">ABC-2 family transporter protein</fullName>
    </submittedName>
</protein>
<proteinExistence type="predicted"/>
<feature type="domain" description="CAAX prenyl protease 2/Lysostaphin resistance protein A-like" evidence="2">
    <location>
        <begin position="628"/>
        <end position="714"/>
    </location>
</feature>
<dbReference type="InterPro" id="IPR003675">
    <property type="entry name" value="Rce1/LyrA-like_dom"/>
</dbReference>
<dbReference type="STRING" id="1891926.Fuma_04070"/>
<evidence type="ECO:0000313" key="3">
    <source>
        <dbReference type="EMBL" id="APZ94438.1"/>
    </source>
</evidence>
<keyword evidence="1" id="KW-0812">Transmembrane</keyword>
<feature type="transmembrane region" description="Helical" evidence="1">
    <location>
        <begin position="500"/>
        <end position="519"/>
    </location>
</feature>
<dbReference type="EMBL" id="CP017641">
    <property type="protein sequence ID" value="APZ94438.1"/>
    <property type="molecule type" value="Genomic_DNA"/>
</dbReference>
<keyword evidence="1" id="KW-1133">Transmembrane helix</keyword>
<feature type="transmembrane region" description="Helical" evidence="1">
    <location>
        <begin position="684"/>
        <end position="702"/>
    </location>
</feature>
<dbReference type="GO" id="GO:0140359">
    <property type="term" value="F:ABC-type transporter activity"/>
    <property type="evidence" value="ECO:0007669"/>
    <property type="project" value="InterPro"/>
</dbReference>
<dbReference type="Pfam" id="PF12679">
    <property type="entry name" value="ABC2_membrane_2"/>
    <property type="match status" value="1"/>
</dbReference>
<reference evidence="3 4" key="1">
    <citation type="journal article" date="2016" name="Front. Microbiol.">
        <title>Fuerstia marisgermanicae gen. nov., sp. nov., an Unusual Member of the Phylum Planctomycetes from the German Wadden Sea.</title>
        <authorList>
            <person name="Kohn T."/>
            <person name="Heuer A."/>
            <person name="Jogler M."/>
            <person name="Vollmers J."/>
            <person name="Boedeker C."/>
            <person name="Bunk B."/>
            <person name="Rast P."/>
            <person name="Borchert D."/>
            <person name="Glockner I."/>
            <person name="Freese H.M."/>
            <person name="Klenk H.P."/>
            <person name="Overmann J."/>
            <person name="Kaster A.K."/>
            <person name="Rohde M."/>
            <person name="Wiegand S."/>
            <person name="Jogler C."/>
        </authorList>
    </citation>
    <scope>NUCLEOTIDE SEQUENCE [LARGE SCALE GENOMIC DNA]</scope>
    <source>
        <strain evidence="3 4">NH11</strain>
    </source>
</reference>
<dbReference type="PANTHER" id="PTHR43471">
    <property type="entry name" value="ABC TRANSPORTER PERMEASE"/>
    <property type="match status" value="1"/>
</dbReference>
<feature type="transmembrane region" description="Helical" evidence="1">
    <location>
        <begin position="24"/>
        <end position="47"/>
    </location>
</feature>
<organism evidence="3 4">
    <name type="scientific">Fuerstiella marisgermanici</name>
    <dbReference type="NCBI Taxonomy" id="1891926"/>
    <lineage>
        <taxon>Bacteria</taxon>
        <taxon>Pseudomonadati</taxon>
        <taxon>Planctomycetota</taxon>
        <taxon>Planctomycetia</taxon>
        <taxon>Planctomycetales</taxon>
        <taxon>Planctomycetaceae</taxon>
        <taxon>Fuerstiella</taxon>
    </lineage>
</organism>
<evidence type="ECO:0000256" key="1">
    <source>
        <dbReference type="SAM" id="Phobius"/>
    </source>
</evidence>
<dbReference type="OrthoDB" id="5486437at2"/>
<keyword evidence="4" id="KW-1185">Reference proteome</keyword>
<sequence>MSWKNIKLIFLREVRDQLRDRRTLFMITILPVLLYPMLGLGVVQMMLTFSEQKRTVVVLNAKELPTDPAFLSEDGIRDEWFPGGADDAKRLRAVVDLPGSADETVPAGTHKARSDAELLKSGRQLHKKLTQYQAAAESEEDPAARAQIRDEISSELNDSGIQVLVMVPDGYAEAIAALQTDSSVSDDESVFVPKLQVLRNSADDKSAVAFGRIRNALNNWEDALRATTFEKAALRPELQHPASLEWIEVARGEEVAANVWSKLFPAMIVIMALTGAFYPAIDLGAGEKERGTMETLLISPARRVELVMGKFMTILLFSIGTALMNLLSMGFTGQHLASAMGAGAVEAVNLEFPSAAALMWLVILLVPLAALFSALCLALATFAKSTKEGQYYLTPLLMVILGLTMFCLNPAIEITPLYSVIPVVNVALLLKGLLLTATQSNDLLMYAIPVLVSSFGYSMLALWWAIDLYNSEGVLFREAEKFDVRLWFSNLTRDKEPVPALPEAVFCFIVILFLQFVAMKYMKPDLVGTDAVVGRRVMQTMVIQQLTMIACPAVFMGILLTTSLRATFRLRMPTLSSMLMGVGLAVLAHPLSVEVSSFVVEYGFLPAPPEEGLARISKLLSSTDLPRWLIITVFAVTPAICEELAFRGFILSGLARGGRLKVAIIVSSLMFGIIHMIPQQAFNAALLGLVLGLLAVHSRSLFPAMAFHFVNNTMATFHGRGGFGIKPDGVFFSETVFSEESRMLRYEMPTLILCGIGMAILIARMISDLRAEQVEKRELELRSFDAPASDANNLAAGI</sequence>
<feature type="transmembrane region" description="Helical" evidence="1">
    <location>
        <begin position="540"/>
        <end position="560"/>
    </location>
</feature>
<feature type="transmembrane region" description="Helical" evidence="1">
    <location>
        <begin position="658"/>
        <end position="677"/>
    </location>
</feature>
<keyword evidence="1" id="KW-0472">Membrane</keyword>
<dbReference type="KEGG" id="fmr:Fuma_04070"/>
<dbReference type="Proteomes" id="UP000187735">
    <property type="component" value="Chromosome"/>
</dbReference>